<evidence type="ECO:0000256" key="1">
    <source>
        <dbReference type="ARBA" id="ARBA00022801"/>
    </source>
</evidence>
<dbReference type="PANTHER" id="PTHR43798:SF31">
    <property type="entry name" value="AB HYDROLASE SUPERFAMILY PROTEIN YCLE"/>
    <property type="match status" value="1"/>
</dbReference>
<comment type="caution">
    <text evidence="4">The sequence shown here is derived from an EMBL/GenBank/DDBJ whole genome shotgun (WGS) entry which is preliminary data.</text>
</comment>
<dbReference type="Pfam" id="PF00561">
    <property type="entry name" value="Abhydrolase_1"/>
    <property type="match status" value="1"/>
</dbReference>
<feature type="domain" description="AB hydrolase-1" evidence="3">
    <location>
        <begin position="106"/>
        <end position="360"/>
    </location>
</feature>
<evidence type="ECO:0000256" key="2">
    <source>
        <dbReference type="SAM" id="MobiDB-lite"/>
    </source>
</evidence>
<dbReference type="PRINTS" id="PR00412">
    <property type="entry name" value="EPOXHYDRLASE"/>
</dbReference>
<proteinExistence type="predicted"/>
<organism evidence="4 5">
    <name type="scientific">Actinocrinis puniceicyclus</name>
    <dbReference type="NCBI Taxonomy" id="977794"/>
    <lineage>
        <taxon>Bacteria</taxon>
        <taxon>Bacillati</taxon>
        <taxon>Actinomycetota</taxon>
        <taxon>Actinomycetes</taxon>
        <taxon>Catenulisporales</taxon>
        <taxon>Actinospicaceae</taxon>
        <taxon>Actinocrinis</taxon>
    </lineage>
</organism>
<dbReference type="Proteomes" id="UP000677913">
    <property type="component" value="Unassembled WGS sequence"/>
</dbReference>
<keyword evidence="5" id="KW-1185">Reference proteome</keyword>
<dbReference type="InterPro" id="IPR029058">
    <property type="entry name" value="AB_hydrolase_fold"/>
</dbReference>
<dbReference type="InterPro" id="IPR050266">
    <property type="entry name" value="AB_hydrolase_sf"/>
</dbReference>
<evidence type="ECO:0000313" key="4">
    <source>
        <dbReference type="EMBL" id="MBS2964139.1"/>
    </source>
</evidence>
<gene>
    <name evidence="4" type="ORF">KGA66_13860</name>
</gene>
<accession>A0A8J7WQE4</accession>
<dbReference type="SUPFAM" id="SSF53474">
    <property type="entry name" value="alpha/beta-Hydrolases"/>
    <property type="match status" value="1"/>
</dbReference>
<dbReference type="EMBL" id="JAGSXH010000042">
    <property type="protein sequence ID" value="MBS2964139.1"/>
    <property type="molecule type" value="Genomic_DNA"/>
</dbReference>
<protein>
    <submittedName>
        <fullName evidence="4">Alpha/beta hydrolase</fullName>
    </submittedName>
</protein>
<evidence type="ECO:0000259" key="3">
    <source>
        <dbReference type="Pfam" id="PF00561"/>
    </source>
</evidence>
<evidence type="ECO:0000313" key="5">
    <source>
        <dbReference type="Proteomes" id="UP000677913"/>
    </source>
</evidence>
<dbReference type="InterPro" id="IPR000073">
    <property type="entry name" value="AB_hydrolase_1"/>
</dbReference>
<dbReference type="PANTHER" id="PTHR43798">
    <property type="entry name" value="MONOACYLGLYCEROL LIPASE"/>
    <property type="match status" value="1"/>
</dbReference>
<sequence length="385" mass="41914">MQRGFPRGASIVGAALGVVAAGTAVGIALERYTIGRAVRRMAQIHDPGEAYGTLRGLPQTVMAADGTELYVEVDDPFGWPRSVNWNRSGRSSSRQPSRAHAEDERPTLIFTHGFCLHQDSWHYQRSEFSGEYRMVFWDQRGHGRSDSLKPGRDLSIDVTGEDLYAVIEATCPTGPIVLIGHSMGAMTMMALAESHPELFGDRVVGAGLLATSGGQFADLEFGLPRAAARVFHSTAPGVFELLNRQRGLVERGRRVGGDLGLVLARRYAFGAEAPESAVRFVLELIQSTPIDVIARFFTVLRDHDKANAIPLFDRVPTLVLAADKDLLLPLRHSRALADAIPSADFVCVPDAGHVVILEHPHEVNAALRRLLDRVEGRQGKSSNAS</sequence>
<dbReference type="AlphaFoldDB" id="A0A8J7WQE4"/>
<dbReference type="Gene3D" id="3.40.50.1820">
    <property type="entry name" value="alpha/beta hydrolase"/>
    <property type="match status" value="1"/>
</dbReference>
<name>A0A8J7WQE4_9ACTN</name>
<feature type="region of interest" description="Disordered" evidence="2">
    <location>
        <begin position="84"/>
        <end position="103"/>
    </location>
</feature>
<reference evidence="4" key="1">
    <citation type="submission" date="2021-04" db="EMBL/GenBank/DDBJ databases">
        <title>Genome based classification of Actinospica acidithermotolerans sp. nov., an actinobacterium isolated from an Indonesian hot spring.</title>
        <authorList>
            <person name="Kusuma A.B."/>
            <person name="Putra K.E."/>
            <person name="Nafisah S."/>
            <person name="Loh J."/>
            <person name="Nouioui I."/>
            <person name="Goodfellow M."/>
        </authorList>
    </citation>
    <scope>NUCLEOTIDE SEQUENCE</scope>
    <source>
        <strain evidence="4">DSM 45618</strain>
    </source>
</reference>
<dbReference type="GO" id="GO:0016020">
    <property type="term" value="C:membrane"/>
    <property type="evidence" value="ECO:0007669"/>
    <property type="project" value="TreeGrafter"/>
</dbReference>
<feature type="compositionally biased region" description="Low complexity" evidence="2">
    <location>
        <begin position="87"/>
        <end position="98"/>
    </location>
</feature>
<dbReference type="InterPro" id="IPR000639">
    <property type="entry name" value="Epox_hydrolase-like"/>
</dbReference>
<dbReference type="GO" id="GO:0016787">
    <property type="term" value="F:hydrolase activity"/>
    <property type="evidence" value="ECO:0007669"/>
    <property type="project" value="UniProtKB-KW"/>
</dbReference>
<keyword evidence="1 4" id="KW-0378">Hydrolase</keyword>